<reference evidence="1 2" key="1">
    <citation type="submission" date="2020-10" db="EMBL/GenBank/DDBJ databases">
        <title>The Coptis chinensis genome and diversification of protoberbering-type alkaloids.</title>
        <authorList>
            <person name="Wang B."/>
            <person name="Shu S."/>
            <person name="Song C."/>
            <person name="Liu Y."/>
        </authorList>
    </citation>
    <scope>NUCLEOTIDE SEQUENCE [LARGE SCALE GENOMIC DNA]</scope>
    <source>
        <strain evidence="1">HL-2020</strain>
        <tissue evidence="1">Leaf</tissue>
    </source>
</reference>
<dbReference type="GO" id="GO:0015629">
    <property type="term" value="C:actin cytoskeleton"/>
    <property type="evidence" value="ECO:0007669"/>
    <property type="project" value="TreeGrafter"/>
</dbReference>
<dbReference type="Gene3D" id="3.40.850.10">
    <property type="entry name" value="Kinesin motor domain"/>
    <property type="match status" value="2"/>
</dbReference>
<organism evidence="1 2">
    <name type="scientific">Coptis chinensis</name>
    <dbReference type="NCBI Taxonomy" id="261450"/>
    <lineage>
        <taxon>Eukaryota</taxon>
        <taxon>Viridiplantae</taxon>
        <taxon>Streptophyta</taxon>
        <taxon>Embryophyta</taxon>
        <taxon>Tracheophyta</taxon>
        <taxon>Spermatophyta</taxon>
        <taxon>Magnoliopsida</taxon>
        <taxon>Ranunculales</taxon>
        <taxon>Ranunculaceae</taxon>
        <taxon>Coptidoideae</taxon>
        <taxon>Coptis</taxon>
    </lineage>
</organism>
<dbReference type="GO" id="GO:0000146">
    <property type="term" value="F:microfilament motor activity"/>
    <property type="evidence" value="ECO:0007669"/>
    <property type="project" value="TreeGrafter"/>
</dbReference>
<dbReference type="GO" id="GO:0016020">
    <property type="term" value="C:membrane"/>
    <property type="evidence" value="ECO:0007669"/>
    <property type="project" value="TreeGrafter"/>
</dbReference>
<sequence>MQKLIDKGFRVGRFQLRSSGKHIQILTSSGKKMFVLADKLYTRYANVDHAGVDDMTKLPYLNEPEVLFNLARRYALNDIYMHHYRAMVNEGRSRSILVEWRKWCFGKTKTTKLLMQYLTYIGGRAASDDRTVEQQVLEVRV</sequence>
<keyword evidence="2" id="KW-1185">Reference proteome</keyword>
<dbReference type="OrthoDB" id="6108017at2759"/>
<evidence type="ECO:0000313" key="2">
    <source>
        <dbReference type="Proteomes" id="UP000631114"/>
    </source>
</evidence>
<dbReference type="PANTHER" id="PTHR13140">
    <property type="entry name" value="MYOSIN"/>
    <property type="match status" value="1"/>
</dbReference>
<dbReference type="GO" id="GO:0007015">
    <property type="term" value="P:actin filament organization"/>
    <property type="evidence" value="ECO:0007669"/>
    <property type="project" value="TreeGrafter"/>
</dbReference>
<dbReference type="GO" id="GO:0005737">
    <property type="term" value="C:cytoplasm"/>
    <property type="evidence" value="ECO:0007669"/>
    <property type="project" value="TreeGrafter"/>
</dbReference>
<dbReference type="SUPFAM" id="SSF52540">
    <property type="entry name" value="P-loop containing nucleoside triphosphate hydrolases"/>
    <property type="match status" value="1"/>
</dbReference>
<accession>A0A835IUB5</accession>
<dbReference type="AlphaFoldDB" id="A0A835IUB5"/>
<dbReference type="EMBL" id="JADFTS010000002">
    <property type="protein sequence ID" value="KAF9622427.1"/>
    <property type="molecule type" value="Genomic_DNA"/>
</dbReference>
<dbReference type="GO" id="GO:0051015">
    <property type="term" value="F:actin filament binding"/>
    <property type="evidence" value="ECO:0007669"/>
    <property type="project" value="TreeGrafter"/>
</dbReference>
<name>A0A835IUB5_9MAGN</name>
<protein>
    <submittedName>
        <fullName evidence="1">Uncharacterized protein</fullName>
    </submittedName>
</protein>
<dbReference type="InterPro" id="IPR027417">
    <property type="entry name" value="P-loop_NTPase"/>
</dbReference>
<proteinExistence type="predicted"/>
<dbReference type="InterPro" id="IPR036961">
    <property type="entry name" value="Kinesin_motor_dom_sf"/>
</dbReference>
<evidence type="ECO:0000313" key="1">
    <source>
        <dbReference type="EMBL" id="KAF9622427.1"/>
    </source>
</evidence>
<comment type="caution">
    <text evidence="1">The sequence shown here is derived from an EMBL/GenBank/DDBJ whole genome shotgun (WGS) entry which is preliminary data.</text>
</comment>
<gene>
    <name evidence="1" type="ORF">IFM89_031230</name>
</gene>
<dbReference type="PANTHER" id="PTHR13140:SF781">
    <property type="entry name" value="MYOSIN-15"/>
    <property type="match status" value="1"/>
</dbReference>
<dbReference type="Proteomes" id="UP000631114">
    <property type="component" value="Unassembled WGS sequence"/>
</dbReference>